<organism evidence="14">
    <name type="scientific">Sesamum angustifolium</name>
    <dbReference type="NCBI Taxonomy" id="2727405"/>
    <lineage>
        <taxon>Eukaryota</taxon>
        <taxon>Viridiplantae</taxon>
        <taxon>Streptophyta</taxon>
        <taxon>Embryophyta</taxon>
        <taxon>Tracheophyta</taxon>
        <taxon>Spermatophyta</taxon>
        <taxon>Magnoliopsida</taxon>
        <taxon>eudicotyledons</taxon>
        <taxon>Gunneridae</taxon>
        <taxon>Pentapetalae</taxon>
        <taxon>asterids</taxon>
        <taxon>lamiids</taxon>
        <taxon>Lamiales</taxon>
        <taxon>Pedaliaceae</taxon>
        <taxon>Sesamum</taxon>
    </lineage>
</organism>
<evidence type="ECO:0000256" key="1">
    <source>
        <dbReference type="ARBA" id="ARBA00004167"/>
    </source>
</evidence>
<reference evidence="14" key="2">
    <citation type="journal article" date="2024" name="Plant">
        <title>Genomic evolution and insights into agronomic trait innovations of Sesamum species.</title>
        <authorList>
            <person name="Miao H."/>
            <person name="Wang L."/>
            <person name="Qu L."/>
            <person name="Liu H."/>
            <person name="Sun Y."/>
            <person name="Le M."/>
            <person name="Wang Q."/>
            <person name="Wei S."/>
            <person name="Zheng Y."/>
            <person name="Lin W."/>
            <person name="Duan Y."/>
            <person name="Cao H."/>
            <person name="Xiong S."/>
            <person name="Wang X."/>
            <person name="Wei L."/>
            <person name="Li C."/>
            <person name="Ma Q."/>
            <person name="Ju M."/>
            <person name="Zhao R."/>
            <person name="Li G."/>
            <person name="Mu C."/>
            <person name="Tian Q."/>
            <person name="Mei H."/>
            <person name="Zhang T."/>
            <person name="Gao T."/>
            <person name="Zhang H."/>
        </authorList>
    </citation>
    <scope>NUCLEOTIDE SEQUENCE</scope>
    <source>
        <strain evidence="14">G01</strain>
    </source>
</reference>
<evidence type="ECO:0000256" key="5">
    <source>
        <dbReference type="ARBA" id="ARBA00022723"/>
    </source>
</evidence>
<evidence type="ECO:0000256" key="7">
    <source>
        <dbReference type="ARBA" id="ARBA00023002"/>
    </source>
</evidence>
<feature type="chain" id="PRO_5043374302" evidence="13">
    <location>
        <begin position="18"/>
        <end position="498"/>
    </location>
</feature>
<dbReference type="PANTHER" id="PTHR47950">
    <property type="entry name" value="CYTOCHROME P450, FAMILY 76, SUBFAMILY C, POLYPEPTIDE 5-RELATED"/>
    <property type="match status" value="1"/>
</dbReference>
<accession>A0AAW2L7Y2</accession>
<comment type="cofactor">
    <cofactor evidence="11">
        <name>heme</name>
        <dbReference type="ChEBI" id="CHEBI:30413"/>
    </cofactor>
</comment>
<evidence type="ECO:0000256" key="10">
    <source>
        <dbReference type="ARBA" id="ARBA00023136"/>
    </source>
</evidence>
<gene>
    <name evidence="14" type="ORF">Sangu_2333700</name>
</gene>
<name>A0AAW2L7Y2_9LAMI</name>
<dbReference type="Pfam" id="PF00067">
    <property type="entry name" value="p450"/>
    <property type="match status" value="1"/>
</dbReference>
<keyword evidence="5 11" id="KW-0479">Metal-binding</keyword>
<keyword evidence="10" id="KW-0472">Membrane</keyword>
<keyword evidence="8 11" id="KW-0408">Iron</keyword>
<dbReference type="SUPFAM" id="SSF48264">
    <property type="entry name" value="Cytochrome P450"/>
    <property type="match status" value="1"/>
</dbReference>
<dbReference type="Gene3D" id="1.10.630.10">
    <property type="entry name" value="Cytochrome P450"/>
    <property type="match status" value="1"/>
</dbReference>
<proteinExistence type="inferred from homology"/>
<feature type="signal peptide" evidence="13">
    <location>
        <begin position="1"/>
        <end position="17"/>
    </location>
</feature>
<dbReference type="PANTHER" id="PTHR47950:SF4">
    <property type="entry name" value="GERANIOL 8-HYDROXYLASE-LIKE"/>
    <property type="match status" value="1"/>
</dbReference>
<keyword evidence="6" id="KW-1133">Transmembrane helix</keyword>
<dbReference type="EMBL" id="JACGWK010000015">
    <property type="protein sequence ID" value="KAL0314893.1"/>
    <property type="molecule type" value="Genomic_DNA"/>
</dbReference>
<protein>
    <submittedName>
        <fullName evidence="14">Cytochrome</fullName>
    </submittedName>
</protein>
<evidence type="ECO:0000256" key="12">
    <source>
        <dbReference type="RuleBase" id="RU000461"/>
    </source>
</evidence>
<dbReference type="InterPro" id="IPR002401">
    <property type="entry name" value="Cyt_P450_E_grp-I"/>
</dbReference>
<keyword evidence="4" id="KW-0812">Transmembrane</keyword>
<dbReference type="PROSITE" id="PS00086">
    <property type="entry name" value="CYTOCHROME_P450"/>
    <property type="match status" value="1"/>
</dbReference>
<dbReference type="InterPro" id="IPR017972">
    <property type="entry name" value="Cyt_P450_CS"/>
</dbReference>
<dbReference type="GO" id="GO:0004497">
    <property type="term" value="F:monooxygenase activity"/>
    <property type="evidence" value="ECO:0007669"/>
    <property type="project" value="UniProtKB-KW"/>
</dbReference>
<keyword evidence="7 12" id="KW-0560">Oxidoreductase</keyword>
<dbReference type="InterPro" id="IPR036396">
    <property type="entry name" value="Cyt_P450_sf"/>
</dbReference>
<evidence type="ECO:0000256" key="3">
    <source>
        <dbReference type="ARBA" id="ARBA00022617"/>
    </source>
</evidence>
<evidence type="ECO:0000256" key="2">
    <source>
        <dbReference type="ARBA" id="ARBA00010617"/>
    </source>
</evidence>
<keyword evidence="3 11" id="KW-0349">Heme</keyword>
<dbReference type="AlphaFoldDB" id="A0AAW2L7Y2"/>
<dbReference type="PRINTS" id="PR00385">
    <property type="entry name" value="P450"/>
</dbReference>
<evidence type="ECO:0000256" key="13">
    <source>
        <dbReference type="SAM" id="SignalP"/>
    </source>
</evidence>
<dbReference type="CDD" id="cd11073">
    <property type="entry name" value="CYP76-like"/>
    <property type="match status" value="1"/>
</dbReference>
<dbReference type="GO" id="GO:0016020">
    <property type="term" value="C:membrane"/>
    <property type="evidence" value="ECO:0007669"/>
    <property type="project" value="UniProtKB-SubCell"/>
</dbReference>
<evidence type="ECO:0000256" key="11">
    <source>
        <dbReference type="PIRSR" id="PIRSR602401-1"/>
    </source>
</evidence>
<comment type="caution">
    <text evidence="14">The sequence shown here is derived from an EMBL/GenBank/DDBJ whole genome shotgun (WGS) entry which is preliminary data.</text>
</comment>
<dbReference type="InterPro" id="IPR001128">
    <property type="entry name" value="Cyt_P450"/>
</dbReference>
<evidence type="ECO:0000256" key="4">
    <source>
        <dbReference type="ARBA" id="ARBA00022692"/>
    </source>
</evidence>
<reference evidence="14" key="1">
    <citation type="submission" date="2020-06" db="EMBL/GenBank/DDBJ databases">
        <authorList>
            <person name="Li T."/>
            <person name="Hu X."/>
            <person name="Zhang T."/>
            <person name="Song X."/>
            <person name="Zhang H."/>
            <person name="Dai N."/>
            <person name="Sheng W."/>
            <person name="Hou X."/>
            <person name="Wei L."/>
        </authorList>
    </citation>
    <scope>NUCLEOTIDE SEQUENCE</scope>
    <source>
        <strain evidence="14">G01</strain>
        <tissue evidence="14">Leaf</tissue>
    </source>
</reference>
<keyword evidence="13" id="KW-0732">Signal</keyword>
<comment type="subcellular location">
    <subcellularLocation>
        <location evidence="1">Membrane</location>
        <topology evidence="1">Single-pass membrane protein</topology>
    </subcellularLocation>
</comment>
<evidence type="ECO:0000256" key="8">
    <source>
        <dbReference type="ARBA" id="ARBA00023004"/>
    </source>
</evidence>
<evidence type="ECO:0000256" key="9">
    <source>
        <dbReference type="ARBA" id="ARBA00023033"/>
    </source>
</evidence>
<dbReference type="FunFam" id="1.10.630.10:FF:000007">
    <property type="entry name" value="Cytochrome P450 76C4"/>
    <property type="match status" value="1"/>
</dbReference>
<dbReference type="PRINTS" id="PR00463">
    <property type="entry name" value="EP450I"/>
</dbReference>
<feature type="binding site" description="axial binding residue" evidence="11">
    <location>
        <position position="441"/>
    </location>
    <ligand>
        <name>heme</name>
        <dbReference type="ChEBI" id="CHEBI:30413"/>
    </ligand>
    <ligandPart>
        <name>Fe</name>
        <dbReference type="ChEBI" id="CHEBI:18248"/>
    </ligandPart>
</feature>
<keyword evidence="9 12" id="KW-0503">Monooxygenase</keyword>
<dbReference type="GO" id="GO:0016705">
    <property type="term" value="F:oxidoreductase activity, acting on paired donors, with incorporation or reduction of molecular oxygen"/>
    <property type="evidence" value="ECO:0007669"/>
    <property type="project" value="InterPro"/>
</dbReference>
<dbReference type="GO" id="GO:0005506">
    <property type="term" value="F:iron ion binding"/>
    <property type="evidence" value="ECO:0007669"/>
    <property type="project" value="InterPro"/>
</dbReference>
<evidence type="ECO:0000256" key="6">
    <source>
        <dbReference type="ARBA" id="ARBA00022989"/>
    </source>
</evidence>
<evidence type="ECO:0000313" key="14">
    <source>
        <dbReference type="EMBL" id="KAL0314893.1"/>
    </source>
</evidence>
<comment type="similarity">
    <text evidence="2 12">Belongs to the cytochrome P450 family.</text>
</comment>
<dbReference type="GO" id="GO:0020037">
    <property type="term" value="F:heme binding"/>
    <property type="evidence" value="ECO:0007669"/>
    <property type="project" value="InterPro"/>
</dbReference>
<sequence length="498" mass="56771">MDLIASFLLLLLSLIWAYFHLLNSKSRHRRSAKLPPGPYPFPIIGSILQLGRNPHQTFTKLSKTYGPLMYLKLGSVDTIVVSSPEMAKEVLQTHHQAFPLRTNTAATRAFDHHATSVAFLPIGDQWRNLRKICKEHMFSNQRLQANEGLRQEKLQKLVQYIQECCVHGRAVDFGEAAFVTSLNFISNTLFSLDFADYNSGSSQELEETIHRLMRVFARPNLGDYFGFLGLFDPQGIKREAEYCMGKLLAEFDSIIDQRVEASLNSQARKTDLLEVLLEISDGNQAELTRKTMKHLLLDLFVAGADTTSVTVEWVMTELLRNPQVMSKLKTEVRTVVGANKQVEETDISKLPYLQAVIKESMRYHPPGPFLMRRKDGEDLEIKNYVIPKNAVILINIWATSRDPRIWPNPDSFEPERFFNRDVDFKGQYFELIPFGAGRRICPGLPLAYRMVHLTVASLIHNFDWKLEPGIRPEDVDLTEKFGLSLKKAIPLKAVPTKP</sequence>